<dbReference type="SMART" id="SM01283">
    <property type="entry name" value="Costars"/>
    <property type="match status" value="1"/>
</dbReference>
<dbReference type="GO" id="GO:0003779">
    <property type="term" value="F:actin binding"/>
    <property type="evidence" value="ECO:0007669"/>
    <property type="project" value="InterPro"/>
</dbReference>
<dbReference type="AlphaFoldDB" id="A0A9P0B781"/>
<protein>
    <recommendedName>
        <fullName evidence="1">Costars domain-containing protein</fullName>
    </recommendedName>
</protein>
<dbReference type="Gene3D" id="1.10.10.1540">
    <property type="entry name" value="Costar domain"/>
    <property type="match status" value="1"/>
</dbReference>
<accession>A0A9P0B781</accession>
<dbReference type="InterPro" id="IPR027817">
    <property type="entry name" value="Costars_dom"/>
</dbReference>
<dbReference type="PANTHER" id="PTHR22739">
    <property type="entry name" value="STRIATED MUSCLE ACTIVATOR OF RHO-DEPENDENT SIGNALING-RELATED"/>
    <property type="match status" value="1"/>
</dbReference>
<dbReference type="FunFam" id="1.10.10.1540:FF:000003">
    <property type="entry name" value="Uncharacterized protein, isoform B"/>
    <property type="match status" value="1"/>
</dbReference>
<dbReference type="PANTHER" id="PTHR22739:SF7">
    <property type="entry name" value="EG:152A3.3 PROTEIN-RELATED"/>
    <property type="match status" value="1"/>
</dbReference>
<name>A0A9P0B781_BRAAE</name>
<evidence type="ECO:0000313" key="2">
    <source>
        <dbReference type="EMBL" id="CAH0557185.1"/>
    </source>
</evidence>
<dbReference type="InterPro" id="IPR038095">
    <property type="entry name" value="Costars_sf"/>
</dbReference>
<dbReference type="GO" id="GO:0045944">
    <property type="term" value="P:positive regulation of transcription by RNA polymerase II"/>
    <property type="evidence" value="ECO:0007669"/>
    <property type="project" value="TreeGrafter"/>
</dbReference>
<dbReference type="Pfam" id="PF14705">
    <property type="entry name" value="Costars"/>
    <property type="match status" value="1"/>
</dbReference>
<reference evidence="2" key="1">
    <citation type="submission" date="2021-12" db="EMBL/GenBank/DDBJ databases">
        <authorList>
            <person name="King R."/>
        </authorList>
    </citation>
    <scope>NUCLEOTIDE SEQUENCE</scope>
</reference>
<dbReference type="EMBL" id="OV121136">
    <property type="protein sequence ID" value="CAH0557185.1"/>
    <property type="molecule type" value="Genomic_DNA"/>
</dbReference>
<sequence length="199" mass="22449">MSVNVASAAYMESGLKGKVALFNQVVDKHNNNQAVNPFSQAKVGLMPKPTISKEDYGKPLKGSMSESRAYKATIAVCREMMELCDVINQCGEPLFTEEEIKKDPSKASDPRIVISFGALFAIYTTISDKVVGMLLRARKHKFLDFEGECLFQRRDDHVPIILLKPNREIREILNEKIEVAKAGLRENEELNEREKSPYL</sequence>
<feature type="domain" description="Costars" evidence="1">
    <location>
        <begin position="74"/>
        <end position="163"/>
    </location>
</feature>
<keyword evidence="3" id="KW-1185">Reference proteome</keyword>
<dbReference type="OrthoDB" id="9871914at2759"/>
<dbReference type="GO" id="GO:0030017">
    <property type="term" value="C:sarcomere"/>
    <property type="evidence" value="ECO:0007669"/>
    <property type="project" value="TreeGrafter"/>
</dbReference>
<evidence type="ECO:0000259" key="1">
    <source>
        <dbReference type="SMART" id="SM01283"/>
    </source>
</evidence>
<dbReference type="GO" id="GO:0035025">
    <property type="term" value="P:positive regulation of Rho protein signal transduction"/>
    <property type="evidence" value="ECO:0007669"/>
    <property type="project" value="InterPro"/>
</dbReference>
<dbReference type="Proteomes" id="UP001154078">
    <property type="component" value="Chromosome 5"/>
</dbReference>
<organism evidence="2 3">
    <name type="scientific">Brassicogethes aeneus</name>
    <name type="common">Rape pollen beetle</name>
    <name type="synonym">Meligethes aeneus</name>
    <dbReference type="NCBI Taxonomy" id="1431903"/>
    <lineage>
        <taxon>Eukaryota</taxon>
        <taxon>Metazoa</taxon>
        <taxon>Ecdysozoa</taxon>
        <taxon>Arthropoda</taxon>
        <taxon>Hexapoda</taxon>
        <taxon>Insecta</taxon>
        <taxon>Pterygota</taxon>
        <taxon>Neoptera</taxon>
        <taxon>Endopterygota</taxon>
        <taxon>Coleoptera</taxon>
        <taxon>Polyphaga</taxon>
        <taxon>Cucujiformia</taxon>
        <taxon>Nitidulidae</taxon>
        <taxon>Meligethinae</taxon>
        <taxon>Brassicogethes</taxon>
    </lineage>
</organism>
<evidence type="ECO:0000313" key="3">
    <source>
        <dbReference type="Proteomes" id="UP001154078"/>
    </source>
</evidence>
<gene>
    <name evidence="2" type="ORF">MELIAE_LOCUS7959</name>
</gene>
<dbReference type="InterPro" id="IPR026111">
    <property type="entry name" value="Abra"/>
</dbReference>
<proteinExistence type="predicted"/>